<evidence type="ECO:0000256" key="7">
    <source>
        <dbReference type="PROSITE-ProRule" id="PRU01091"/>
    </source>
</evidence>
<dbReference type="InterPro" id="IPR039420">
    <property type="entry name" value="WalR-like"/>
</dbReference>
<dbReference type="AlphaFoldDB" id="A0A1I5ZB18"/>
<keyword evidence="2" id="KW-0902">Two-component regulatory system</keyword>
<dbReference type="InterPro" id="IPR001789">
    <property type="entry name" value="Sig_transdc_resp-reg_receiver"/>
</dbReference>
<dbReference type="InterPro" id="IPR036388">
    <property type="entry name" value="WH-like_DNA-bd_sf"/>
</dbReference>
<name>A0A1I5ZB18_HYMAR</name>
<dbReference type="PROSITE" id="PS51755">
    <property type="entry name" value="OMPR_PHOB"/>
    <property type="match status" value="1"/>
</dbReference>
<gene>
    <name evidence="10" type="ORF">SAMN04515668_2895</name>
</gene>
<keyword evidence="3" id="KW-0805">Transcription regulation</keyword>
<feature type="modified residue" description="4-aspartylphosphate" evidence="6">
    <location>
        <position position="51"/>
    </location>
</feature>
<evidence type="ECO:0000313" key="11">
    <source>
        <dbReference type="Proteomes" id="UP000199029"/>
    </source>
</evidence>
<evidence type="ECO:0000259" key="8">
    <source>
        <dbReference type="PROSITE" id="PS50110"/>
    </source>
</evidence>
<dbReference type="Gene3D" id="1.10.10.10">
    <property type="entry name" value="Winged helix-like DNA-binding domain superfamily/Winged helix DNA-binding domain"/>
    <property type="match status" value="1"/>
</dbReference>
<dbReference type="Proteomes" id="UP000199029">
    <property type="component" value="Unassembled WGS sequence"/>
</dbReference>
<evidence type="ECO:0000256" key="3">
    <source>
        <dbReference type="ARBA" id="ARBA00023015"/>
    </source>
</evidence>
<evidence type="ECO:0000259" key="9">
    <source>
        <dbReference type="PROSITE" id="PS51755"/>
    </source>
</evidence>
<evidence type="ECO:0000256" key="6">
    <source>
        <dbReference type="PROSITE-ProRule" id="PRU00169"/>
    </source>
</evidence>
<keyword evidence="1 6" id="KW-0597">Phosphoprotein</keyword>
<dbReference type="PROSITE" id="PS50110">
    <property type="entry name" value="RESPONSE_REGULATORY"/>
    <property type="match status" value="1"/>
</dbReference>
<evidence type="ECO:0000256" key="5">
    <source>
        <dbReference type="ARBA" id="ARBA00023163"/>
    </source>
</evidence>
<feature type="domain" description="OmpR/PhoB-type" evidence="9">
    <location>
        <begin position="124"/>
        <end position="222"/>
    </location>
</feature>
<dbReference type="Gene3D" id="3.40.50.2300">
    <property type="match status" value="1"/>
</dbReference>
<proteinExistence type="predicted"/>
<evidence type="ECO:0000313" key="10">
    <source>
        <dbReference type="EMBL" id="SFQ53669.1"/>
    </source>
</evidence>
<dbReference type="EMBL" id="FOXS01000003">
    <property type="protein sequence ID" value="SFQ53669.1"/>
    <property type="molecule type" value="Genomic_DNA"/>
</dbReference>
<protein>
    <submittedName>
        <fullName evidence="10">DNA-binding response regulator, OmpR family, contains REC and winged-helix (WHTH) domain</fullName>
    </submittedName>
</protein>
<dbReference type="Pfam" id="PF00486">
    <property type="entry name" value="Trans_reg_C"/>
    <property type="match status" value="1"/>
</dbReference>
<dbReference type="GO" id="GO:0032993">
    <property type="term" value="C:protein-DNA complex"/>
    <property type="evidence" value="ECO:0007669"/>
    <property type="project" value="TreeGrafter"/>
</dbReference>
<dbReference type="InterPro" id="IPR011006">
    <property type="entry name" value="CheY-like_superfamily"/>
</dbReference>
<organism evidence="10 11">
    <name type="scientific">Hymenobacter arizonensis</name>
    <name type="common">Siccationidurans arizonensis</name>
    <dbReference type="NCBI Taxonomy" id="1227077"/>
    <lineage>
        <taxon>Bacteria</taxon>
        <taxon>Pseudomonadati</taxon>
        <taxon>Bacteroidota</taxon>
        <taxon>Cytophagia</taxon>
        <taxon>Cytophagales</taxon>
        <taxon>Hymenobacteraceae</taxon>
        <taxon>Hymenobacter</taxon>
    </lineage>
</organism>
<dbReference type="STRING" id="1227077.SAMN04515668_2895"/>
<dbReference type="GO" id="GO:0000156">
    <property type="term" value="F:phosphorelay response regulator activity"/>
    <property type="evidence" value="ECO:0007669"/>
    <property type="project" value="TreeGrafter"/>
</dbReference>
<dbReference type="CDD" id="cd19935">
    <property type="entry name" value="REC_OmpR_CusR-like"/>
    <property type="match status" value="1"/>
</dbReference>
<dbReference type="GO" id="GO:0000976">
    <property type="term" value="F:transcription cis-regulatory region binding"/>
    <property type="evidence" value="ECO:0007669"/>
    <property type="project" value="TreeGrafter"/>
</dbReference>
<dbReference type="CDD" id="cd00383">
    <property type="entry name" value="trans_reg_C"/>
    <property type="match status" value="1"/>
</dbReference>
<accession>A0A1I5ZB18</accession>
<dbReference type="PANTHER" id="PTHR48111">
    <property type="entry name" value="REGULATOR OF RPOS"/>
    <property type="match status" value="1"/>
</dbReference>
<evidence type="ECO:0000256" key="1">
    <source>
        <dbReference type="ARBA" id="ARBA00022553"/>
    </source>
</evidence>
<dbReference type="SUPFAM" id="SSF52172">
    <property type="entry name" value="CheY-like"/>
    <property type="match status" value="1"/>
</dbReference>
<dbReference type="GO" id="GO:0005829">
    <property type="term" value="C:cytosol"/>
    <property type="evidence" value="ECO:0007669"/>
    <property type="project" value="TreeGrafter"/>
</dbReference>
<evidence type="ECO:0000256" key="4">
    <source>
        <dbReference type="ARBA" id="ARBA00023125"/>
    </source>
</evidence>
<keyword evidence="11" id="KW-1185">Reference proteome</keyword>
<evidence type="ECO:0000256" key="2">
    <source>
        <dbReference type="ARBA" id="ARBA00023012"/>
    </source>
</evidence>
<keyword evidence="4 7" id="KW-0238">DNA-binding</keyword>
<feature type="DNA-binding region" description="OmpR/PhoB-type" evidence="7">
    <location>
        <begin position="124"/>
        <end position="222"/>
    </location>
</feature>
<dbReference type="OrthoDB" id="9790442at2"/>
<dbReference type="RefSeq" id="WP_092674590.1">
    <property type="nucleotide sequence ID" value="NZ_FOXS01000003.1"/>
</dbReference>
<feature type="domain" description="Response regulatory" evidence="8">
    <location>
        <begin position="2"/>
        <end position="116"/>
    </location>
</feature>
<keyword evidence="5" id="KW-0804">Transcription</keyword>
<sequence>MKLLLVEDELKVVGILKMGFEEEGYEVEVAFDGKVGQHLALQNKYDVILLDIGLPYLNGYELCEQIRRRDATVPILMLTALGTTDNKVDAFQVGADDYVVKPFAFRELLARVQALARRASPSTTVELVAGELELNTQTKVVRRAGQLIALTAREFALLQLLLLHKNEVLARPFIAEKVWNLSFDTGTNVVDVYINYLRAKVDKPFATQLIQTVVGMGYVLRDGAVA</sequence>
<dbReference type="InterPro" id="IPR001867">
    <property type="entry name" value="OmpR/PhoB-type_DNA-bd"/>
</dbReference>
<dbReference type="PANTHER" id="PTHR48111:SF22">
    <property type="entry name" value="REGULATOR OF RPOS"/>
    <property type="match status" value="1"/>
</dbReference>
<dbReference type="Gene3D" id="6.10.250.690">
    <property type="match status" value="1"/>
</dbReference>
<dbReference type="SMART" id="SM00448">
    <property type="entry name" value="REC"/>
    <property type="match status" value="1"/>
</dbReference>
<dbReference type="SMART" id="SM00862">
    <property type="entry name" value="Trans_reg_C"/>
    <property type="match status" value="1"/>
</dbReference>
<dbReference type="FunFam" id="1.10.10.10:FF:000005">
    <property type="entry name" value="Two-component system response regulator"/>
    <property type="match status" value="1"/>
</dbReference>
<dbReference type="GO" id="GO:0006355">
    <property type="term" value="P:regulation of DNA-templated transcription"/>
    <property type="evidence" value="ECO:0007669"/>
    <property type="project" value="InterPro"/>
</dbReference>
<reference evidence="11" key="1">
    <citation type="submission" date="2016-10" db="EMBL/GenBank/DDBJ databases">
        <authorList>
            <person name="Varghese N."/>
            <person name="Submissions S."/>
        </authorList>
    </citation>
    <scope>NUCLEOTIDE SEQUENCE [LARGE SCALE GENOMIC DNA]</scope>
    <source>
        <strain evidence="11">OR362-8,ATCC BAA-1266,JCM 13504</strain>
    </source>
</reference>
<dbReference type="Pfam" id="PF00072">
    <property type="entry name" value="Response_reg"/>
    <property type="match status" value="1"/>
</dbReference>
<dbReference type="FunFam" id="3.40.50.2300:FF:000001">
    <property type="entry name" value="DNA-binding response regulator PhoB"/>
    <property type="match status" value="1"/>
</dbReference>